<dbReference type="HOGENOM" id="CLU_887427_0_0_2"/>
<evidence type="ECO:0000313" key="2">
    <source>
        <dbReference type="Proteomes" id="UP000002063"/>
    </source>
</evidence>
<proteinExistence type="predicted"/>
<dbReference type="RefSeq" id="WP_012819491.1">
    <property type="nucleotide sequence ID" value="NC_013407.1"/>
</dbReference>
<dbReference type="EMBL" id="CP001787">
    <property type="protein sequence ID" value="ACX71945.1"/>
    <property type="molecule type" value="Genomic_DNA"/>
</dbReference>
<gene>
    <name evidence="1" type="ordered locus">Metvu_0076</name>
</gene>
<accession>C9REE3</accession>
<dbReference type="KEGG" id="mvu:Metvu_0076"/>
<organism evidence="1 2">
    <name type="scientific">Methanocaldococcus vulcanius (strain ATCC 700851 / DSM 12094 / M7)</name>
    <name type="common">Methanococcus vulcanius</name>
    <dbReference type="NCBI Taxonomy" id="579137"/>
    <lineage>
        <taxon>Archaea</taxon>
        <taxon>Methanobacteriati</taxon>
        <taxon>Methanobacteriota</taxon>
        <taxon>Methanomada group</taxon>
        <taxon>Methanococci</taxon>
        <taxon>Methanococcales</taxon>
        <taxon>Methanocaldococcaceae</taxon>
        <taxon>Methanocaldococcus</taxon>
    </lineage>
</organism>
<reference evidence="1" key="1">
    <citation type="submission" date="2009-10" db="EMBL/GenBank/DDBJ databases">
        <title>Complete sequence of chromosome of Methanocaldococcus vulcanius M7.</title>
        <authorList>
            <consortium name="US DOE Joint Genome Institute"/>
            <person name="Lucas S."/>
            <person name="Copeland A."/>
            <person name="Lapidus A."/>
            <person name="Glavina del Rio T."/>
            <person name="Dalin E."/>
            <person name="Tice H."/>
            <person name="Bruce D."/>
            <person name="Goodwin L."/>
            <person name="Pitluck S."/>
            <person name="Lcollab F.I."/>
            <person name="Brettin T."/>
            <person name="Detter J.C."/>
            <person name="Han C."/>
            <person name="Tapia R."/>
            <person name="Kuske C.R."/>
            <person name="Schmutz J."/>
            <person name="Larimer F."/>
            <person name="Land M."/>
            <person name="Hauser L."/>
            <person name="Kyrpides N."/>
            <person name="Ovchinikova G."/>
            <person name="Sieprawska-Lupa M."/>
            <person name="Whitman W.B."/>
            <person name="Woyke T."/>
        </authorList>
    </citation>
    <scope>NUCLEOTIDE SEQUENCE [LARGE SCALE GENOMIC DNA]</scope>
    <source>
        <strain evidence="1">M7</strain>
    </source>
</reference>
<dbReference type="OrthoDB" id="60412at2157"/>
<protein>
    <submittedName>
        <fullName evidence="1">Uncharacterized protein</fullName>
    </submittedName>
</protein>
<keyword evidence="2" id="KW-1185">Reference proteome</keyword>
<dbReference type="GeneID" id="8512402"/>
<sequence length="312" mass="37464">MTFETLCNEIIHRFNDDFARILKSVYLGHFEHLKEEDIKKYNITEKDDLLFYGKNRPIFKSLTFFNEIPVFRKEEDSILFLKDIGIPPSKTLNSLTYEEKIKLRNEFLNISKTIIPREYFIHVPKLIFGKEHYFKDVCLKEYVSTLNGIYKIGNKRKVMELIINRKIPEEKDVIKYRKILAKRINLFNKKLDDYEIRNFNINFNGKNFKCQYIYIKQTVWDKILGLFGEGIELKYYPTLVNIAYSNKKIDFLKPFFIFIDIDKNISVYARVPKLLYLKHGLSLNYLELKGKTTYFGNWERDKFWKIIEKGSL</sequence>
<dbReference type="STRING" id="579137.Metvu_0076"/>
<dbReference type="Proteomes" id="UP000002063">
    <property type="component" value="Chromosome"/>
</dbReference>
<dbReference type="AlphaFoldDB" id="C9REE3"/>
<evidence type="ECO:0000313" key="1">
    <source>
        <dbReference type="EMBL" id="ACX71945.1"/>
    </source>
</evidence>
<name>C9REE3_METVM</name>
<dbReference type="eggNOG" id="arCOG00433">
    <property type="taxonomic scope" value="Archaea"/>
</dbReference>